<evidence type="ECO:0000313" key="3">
    <source>
        <dbReference type="Proteomes" id="UP001066276"/>
    </source>
</evidence>
<evidence type="ECO:0000256" key="1">
    <source>
        <dbReference type="SAM" id="MobiDB-lite"/>
    </source>
</evidence>
<accession>A0AAV7UY59</accession>
<proteinExistence type="predicted"/>
<dbReference type="EMBL" id="JANPWB010000004">
    <property type="protein sequence ID" value="KAJ1194043.1"/>
    <property type="molecule type" value="Genomic_DNA"/>
</dbReference>
<feature type="region of interest" description="Disordered" evidence="1">
    <location>
        <begin position="31"/>
        <end position="57"/>
    </location>
</feature>
<evidence type="ECO:0000313" key="2">
    <source>
        <dbReference type="EMBL" id="KAJ1194043.1"/>
    </source>
</evidence>
<dbReference type="Proteomes" id="UP001066276">
    <property type="component" value="Chromosome 2_2"/>
</dbReference>
<keyword evidence="3" id="KW-1185">Reference proteome</keyword>
<name>A0AAV7UY59_PLEWA</name>
<reference evidence="2" key="1">
    <citation type="journal article" date="2022" name="bioRxiv">
        <title>Sequencing and chromosome-scale assembly of the giantPleurodeles waltlgenome.</title>
        <authorList>
            <person name="Brown T."/>
            <person name="Elewa A."/>
            <person name="Iarovenko S."/>
            <person name="Subramanian E."/>
            <person name="Araus A.J."/>
            <person name="Petzold A."/>
            <person name="Susuki M."/>
            <person name="Suzuki K.-i.T."/>
            <person name="Hayashi T."/>
            <person name="Toyoda A."/>
            <person name="Oliveira C."/>
            <person name="Osipova E."/>
            <person name="Leigh N.D."/>
            <person name="Simon A."/>
            <person name="Yun M.H."/>
        </authorList>
    </citation>
    <scope>NUCLEOTIDE SEQUENCE</scope>
    <source>
        <strain evidence="2">20211129_DDA</strain>
        <tissue evidence="2">Liver</tissue>
    </source>
</reference>
<sequence>MGPAGTPEPKLTGEALLGPVESQTRALQGIAGWRKGVPAPGPSGGPAGAPESKLAEKASPGVYCRCINVYRYISSEKQPILKFLTTNH</sequence>
<gene>
    <name evidence="2" type="ORF">NDU88_003338</name>
</gene>
<comment type="caution">
    <text evidence="2">The sequence shown here is derived from an EMBL/GenBank/DDBJ whole genome shotgun (WGS) entry which is preliminary data.</text>
</comment>
<dbReference type="AlphaFoldDB" id="A0AAV7UY59"/>
<organism evidence="2 3">
    <name type="scientific">Pleurodeles waltl</name>
    <name type="common">Iberian ribbed newt</name>
    <dbReference type="NCBI Taxonomy" id="8319"/>
    <lineage>
        <taxon>Eukaryota</taxon>
        <taxon>Metazoa</taxon>
        <taxon>Chordata</taxon>
        <taxon>Craniata</taxon>
        <taxon>Vertebrata</taxon>
        <taxon>Euteleostomi</taxon>
        <taxon>Amphibia</taxon>
        <taxon>Batrachia</taxon>
        <taxon>Caudata</taxon>
        <taxon>Salamandroidea</taxon>
        <taxon>Salamandridae</taxon>
        <taxon>Pleurodelinae</taxon>
        <taxon>Pleurodeles</taxon>
    </lineage>
</organism>
<protein>
    <submittedName>
        <fullName evidence="2">Uncharacterized protein</fullName>
    </submittedName>
</protein>